<gene>
    <name evidence="3" type="ORF">CI109_105595</name>
</gene>
<reference evidence="3" key="1">
    <citation type="submission" date="2017-08" db="EMBL/GenBank/DDBJ databases">
        <authorList>
            <person name="Cuomo C."/>
            <person name="Billmyre B."/>
            <person name="Heitman J."/>
        </authorList>
    </citation>
    <scope>NUCLEOTIDE SEQUENCE</scope>
    <source>
        <strain evidence="3">CBS 12478</strain>
    </source>
</reference>
<organism evidence="3 4">
    <name type="scientific">Kwoniella shandongensis</name>
    <dbReference type="NCBI Taxonomy" id="1734106"/>
    <lineage>
        <taxon>Eukaryota</taxon>
        <taxon>Fungi</taxon>
        <taxon>Dikarya</taxon>
        <taxon>Basidiomycota</taxon>
        <taxon>Agaricomycotina</taxon>
        <taxon>Tremellomycetes</taxon>
        <taxon>Tremellales</taxon>
        <taxon>Cryptococcaceae</taxon>
        <taxon>Kwoniella</taxon>
    </lineage>
</organism>
<feature type="transmembrane region" description="Helical" evidence="2">
    <location>
        <begin position="48"/>
        <end position="70"/>
    </location>
</feature>
<reference evidence="3" key="2">
    <citation type="submission" date="2024-01" db="EMBL/GenBank/DDBJ databases">
        <title>Comparative genomics of Cryptococcus and Kwoniella reveals pathogenesis evolution and contrasting modes of karyotype evolution via chromosome fusion or intercentromeric recombination.</title>
        <authorList>
            <person name="Coelho M.A."/>
            <person name="David-Palma M."/>
            <person name="Shea T."/>
            <person name="Bowers K."/>
            <person name="McGinley-Smith S."/>
            <person name="Mohammad A.W."/>
            <person name="Gnirke A."/>
            <person name="Yurkov A.M."/>
            <person name="Nowrousian M."/>
            <person name="Sun S."/>
            <person name="Cuomo C.A."/>
            <person name="Heitman J."/>
        </authorList>
    </citation>
    <scope>NUCLEOTIDE SEQUENCE</scope>
    <source>
        <strain evidence="3">CBS 12478</strain>
    </source>
</reference>
<keyword evidence="4" id="KW-1185">Reference proteome</keyword>
<evidence type="ECO:0000313" key="3">
    <source>
        <dbReference type="EMBL" id="WWD21114.1"/>
    </source>
</evidence>
<keyword evidence="2" id="KW-1133">Transmembrane helix</keyword>
<keyword evidence="2" id="KW-0472">Membrane</keyword>
<name>A0A5M6C883_9TREE</name>
<feature type="transmembrane region" description="Helical" evidence="2">
    <location>
        <begin position="91"/>
        <end position="114"/>
    </location>
</feature>
<feature type="region of interest" description="Disordered" evidence="1">
    <location>
        <begin position="191"/>
        <end position="212"/>
    </location>
</feature>
<dbReference type="Proteomes" id="UP000322225">
    <property type="component" value="Chromosome 10"/>
</dbReference>
<proteinExistence type="predicted"/>
<dbReference type="EMBL" id="CP144060">
    <property type="protein sequence ID" value="WWD21114.1"/>
    <property type="molecule type" value="Genomic_DNA"/>
</dbReference>
<keyword evidence="2" id="KW-0812">Transmembrane</keyword>
<dbReference type="AlphaFoldDB" id="A0A5M6C883"/>
<sequence length="212" mass="23607">MPTQTQTQPRSRSRGGNIVRYVLFALSFVLFLIALLLNIFLTGSIINLALHCAAGLLMLLYVPAAVILSAKDSDSRFDQAGVEVAYLTIQMALWLASGIVFAIEAAWVTCSYTVTIYNNRRYRFYSTICTQRLAGLSALGFIHFILLAGWLIWLAYAAHHTGGRMSSTQAFKLPTHRLVVGRYERKGQDGLLRASPTDQEKEQRRSDSISTV</sequence>
<feature type="transmembrane region" description="Helical" evidence="2">
    <location>
        <begin position="134"/>
        <end position="156"/>
    </location>
</feature>
<feature type="compositionally biased region" description="Basic and acidic residues" evidence="1">
    <location>
        <begin position="198"/>
        <end position="212"/>
    </location>
</feature>
<dbReference type="KEGG" id="ksn:43587612"/>
<evidence type="ECO:0000313" key="4">
    <source>
        <dbReference type="Proteomes" id="UP000322225"/>
    </source>
</evidence>
<accession>A0A5M6C883</accession>
<dbReference type="GeneID" id="43587612"/>
<evidence type="ECO:0000256" key="1">
    <source>
        <dbReference type="SAM" id="MobiDB-lite"/>
    </source>
</evidence>
<feature type="transmembrane region" description="Helical" evidence="2">
    <location>
        <begin position="21"/>
        <end position="42"/>
    </location>
</feature>
<protein>
    <submittedName>
        <fullName evidence="3">Uncharacterized protein</fullName>
    </submittedName>
</protein>
<evidence type="ECO:0000256" key="2">
    <source>
        <dbReference type="SAM" id="Phobius"/>
    </source>
</evidence>
<dbReference type="RefSeq" id="XP_031862347.1">
    <property type="nucleotide sequence ID" value="XM_032003489.1"/>
</dbReference>
<dbReference type="OrthoDB" id="2596148at2759"/>